<organism evidence="2 3">
    <name type="scientific">Moniliophthora roreri</name>
    <name type="common">Frosty pod rot fungus</name>
    <name type="synonym">Monilia roreri</name>
    <dbReference type="NCBI Taxonomy" id="221103"/>
    <lineage>
        <taxon>Eukaryota</taxon>
        <taxon>Fungi</taxon>
        <taxon>Dikarya</taxon>
        <taxon>Basidiomycota</taxon>
        <taxon>Agaricomycotina</taxon>
        <taxon>Agaricomycetes</taxon>
        <taxon>Agaricomycetidae</taxon>
        <taxon>Agaricales</taxon>
        <taxon>Marasmiineae</taxon>
        <taxon>Marasmiaceae</taxon>
        <taxon>Moniliophthora</taxon>
    </lineage>
</organism>
<proteinExistence type="predicted"/>
<gene>
    <name evidence="2" type="ORF">WG66_4345</name>
</gene>
<name>A0A0W0G380_MONRR</name>
<evidence type="ECO:0000313" key="3">
    <source>
        <dbReference type="Proteomes" id="UP000054988"/>
    </source>
</evidence>
<sequence>MTDAAPTPTGIDTAAAGTLGPLQFEGQRRPTVDSFTIIDTDNNTLKAVISIAQEVRTIVQDTMQGSHACCTLSCPFFSLQDALRGLSDDTFDTACTVVKGCKKILERGQGLPPGLEHRLRILKSHMEDILRFVKRQQSGSVGFGWITASRDIEAYRKELRRLFYEIDNRIALHRHEEDHHKGQPWPGSAPTDSAPSSPPISAPPSPSTATQHLHAPNFTIVSPQEFPAHPSPSGDNSGPSTETAGTNITYQYYNTVYGDQYNNNNHNANHVNRGSYVTDKPDQKPQQSAY</sequence>
<evidence type="ECO:0000313" key="2">
    <source>
        <dbReference type="EMBL" id="KTB43059.1"/>
    </source>
</evidence>
<feature type="compositionally biased region" description="Pro residues" evidence="1">
    <location>
        <begin position="196"/>
        <end position="206"/>
    </location>
</feature>
<comment type="caution">
    <text evidence="2">The sequence shown here is derived from an EMBL/GenBank/DDBJ whole genome shotgun (WGS) entry which is preliminary data.</text>
</comment>
<feature type="region of interest" description="Disordered" evidence="1">
    <location>
        <begin position="258"/>
        <end position="290"/>
    </location>
</feature>
<feature type="compositionally biased region" description="Polar residues" evidence="1">
    <location>
        <begin position="233"/>
        <end position="245"/>
    </location>
</feature>
<feature type="compositionally biased region" description="Low complexity" evidence="1">
    <location>
        <begin position="262"/>
        <end position="272"/>
    </location>
</feature>
<accession>A0A0W0G380</accession>
<reference evidence="2 3" key="1">
    <citation type="submission" date="2015-12" db="EMBL/GenBank/DDBJ databases">
        <title>Draft genome sequence of Moniliophthora roreri, the causal agent of frosty pod rot of cacao.</title>
        <authorList>
            <person name="Aime M.C."/>
            <person name="Diaz-Valderrama J.R."/>
            <person name="Kijpornyongpan T."/>
            <person name="Phillips-Mora W."/>
        </authorList>
    </citation>
    <scope>NUCLEOTIDE SEQUENCE [LARGE SCALE GENOMIC DNA]</scope>
    <source>
        <strain evidence="2 3">MCA 2952</strain>
    </source>
</reference>
<dbReference type="EMBL" id="LATX01001252">
    <property type="protein sequence ID" value="KTB43059.1"/>
    <property type="molecule type" value="Genomic_DNA"/>
</dbReference>
<feature type="region of interest" description="Disordered" evidence="1">
    <location>
        <begin position="176"/>
        <end position="245"/>
    </location>
</feature>
<evidence type="ECO:0000256" key="1">
    <source>
        <dbReference type="SAM" id="MobiDB-lite"/>
    </source>
</evidence>
<dbReference type="Proteomes" id="UP000054988">
    <property type="component" value="Unassembled WGS sequence"/>
</dbReference>
<protein>
    <submittedName>
        <fullName evidence="2">Uncharacterized protein</fullName>
    </submittedName>
</protein>
<dbReference type="AlphaFoldDB" id="A0A0W0G380"/>